<proteinExistence type="predicted"/>
<evidence type="ECO:0000313" key="2">
    <source>
        <dbReference type="Proteomes" id="UP000701801"/>
    </source>
</evidence>
<gene>
    <name evidence="1" type="ORF">HYALB_00000324</name>
</gene>
<comment type="caution">
    <text evidence="1">The sequence shown here is derived from an EMBL/GenBank/DDBJ whole genome shotgun (WGS) entry which is preliminary data.</text>
</comment>
<reference evidence="1" key="1">
    <citation type="submission" date="2021-07" db="EMBL/GenBank/DDBJ databases">
        <authorList>
            <person name="Durling M."/>
        </authorList>
    </citation>
    <scope>NUCLEOTIDE SEQUENCE</scope>
</reference>
<dbReference type="EMBL" id="CAJVRM010000296">
    <property type="protein sequence ID" value="CAG8979188.1"/>
    <property type="molecule type" value="Genomic_DNA"/>
</dbReference>
<name>A0A9N9LSR9_9HELO</name>
<evidence type="ECO:0000313" key="1">
    <source>
        <dbReference type="EMBL" id="CAG8979188.1"/>
    </source>
</evidence>
<dbReference type="OrthoDB" id="5245302at2759"/>
<dbReference type="AlphaFoldDB" id="A0A9N9LSR9"/>
<organism evidence="1 2">
    <name type="scientific">Hymenoscyphus albidus</name>
    <dbReference type="NCBI Taxonomy" id="595503"/>
    <lineage>
        <taxon>Eukaryota</taxon>
        <taxon>Fungi</taxon>
        <taxon>Dikarya</taxon>
        <taxon>Ascomycota</taxon>
        <taxon>Pezizomycotina</taxon>
        <taxon>Leotiomycetes</taxon>
        <taxon>Helotiales</taxon>
        <taxon>Helotiaceae</taxon>
        <taxon>Hymenoscyphus</taxon>
    </lineage>
</organism>
<dbReference type="Proteomes" id="UP000701801">
    <property type="component" value="Unassembled WGS sequence"/>
</dbReference>
<keyword evidence="2" id="KW-1185">Reference proteome</keyword>
<sequence>MIARFPNLLERVSQYHKFNLPDQSFQRGKRRYRNIPVVTLALASLARPNRILMMTSTLILLGRVELLTVEVSIVPLWSFWGGNDVALPCFGFSGEVGGVVQFLFWIVEGIIEWILMSTAWLGNISWNDFTIGLGVPKADEKTGRGKSYSDVVMKGVNWVLNQWTVPEVVIEGVPTNILDTPARMRNGRPDRRIGHDFVRIGLPKSKIAPVFETLRSVMPAVMSNVSVTAGYYWINASWGVTGNPAQCVYRDASGVMQKTPKAYEYMKMINGSSSLGIATIAVSIGSQTTMQGGVSVATPGKEEFSIKIHNVLHMKKVSYSSPPQSAANGFEISEELYSAVEPLTMVATQNIFSSTSSAFNNDSFNPFARQQVNDNNNAAANDQTKFLL</sequence>
<protein>
    <submittedName>
        <fullName evidence="1">Uncharacterized protein</fullName>
    </submittedName>
</protein>
<accession>A0A9N9LSR9</accession>